<feature type="transmembrane region" description="Helical" evidence="2">
    <location>
        <begin position="156"/>
        <end position="181"/>
    </location>
</feature>
<organism evidence="3 4">
    <name type="scientific">Orbilia oligospora</name>
    <name type="common">Nematode-trapping fungus</name>
    <name type="synonym">Arthrobotrys oligospora</name>
    <dbReference type="NCBI Taxonomy" id="2813651"/>
    <lineage>
        <taxon>Eukaryota</taxon>
        <taxon>Fungi</taxon>
        <taxon>Dikarya</taxon>
        <taxon>Ascomycota</taxon>
        <taxon>Pezizomycotina</taxon>
        <taxon>Orbiliomycetes</taxon>
        <taxon>Orbiliales</taxon>
        <taxon>Orbiliaceae</taxon>
        <taxon>Orbilia</taxon>
    </lineage>
</organism>
<evidence type="ECO:0000256" key="1">
    <source>
        <dbReference type="SAM" id="MobiDB-lite"/>
    </source>
</evidence>
<gene>
    <name evidence="3" type="ORF">TWF970_004847</name>
</gene>
<reference evidence="3 4" key="1">
    <citation type="submission" date="2020-01" db="EMBL/GenBank/DDBJ databases">
        <authorList>
            <person name="Palmer J.M."/>
        </authorList>
    </citation>
    <scope>NUCLEOTIDE SEQUENCE [LARGE SCALE GENOMIC DNA]</scope>
    <source>
        <strain evidence="3 4">TWF970</strain>
    </source>
</reference>
<feature type="transmembrane region" description="Helical" evidence="2">
    <location>
        <begin position="81"/>
        <end position="106"/>
    </location>
</feature>
<proteinExistence type="predicted"/>
<feature type="compositionally biased region" description="Basic and acidic residues" evidence="1">
    <location>
        <begin position="242"/>
        <end position="251"/>
    </location>
</feature>
<protein>
    <submittedName>
        <fullName evidence="3">Uncharacterized protein</fullName>
    </submittedName>
</protein>
<name>A0A7C8RFM6_ORBOL</name>
<comment type="caution">
    <text evidence="3">The sequence shown here is derived from an EMBL/GenBank/DDBJ whole genome shotgun (WGS) entry which is preliminary data.</text>
</comment>
<feature type="transmembrane region" description="Helical" evidence="2">
    <location>
        <begin position="201"/>
        <end position="226"/>
    </location>
</feature>
<keyword evidence="2" id="KW-0472">Membrane</keyword>
<evidence type="ECO:0000313" key="3">
    <source>
        <dbReference type="EMBL" id="KAF3277967.1"/>
    </source>
</evidence>
<sequence>MLHREPQDPVWFKARGQLTYGSAALQDSFMLGPPNRIGAINLHFWILCMGLYISGRIIAMEHQQSTKSDDNEDLLFHKSKFIRVLLGIGLAFQTTIGCSALFWLIFQNYGYNYGSGGFTFEIFRLLCLIYAISYLWNCTIWFFCIYYNKTLPRDKLFILLELARSIPWLLASLVFFAVAIPEVIRDFRYIVEGGYYVFERIAKLVLCSVVILPSLWSLIYMFLYFIRERKEEIVKALKIGKKKGEEDKKAGGDAGETTARDAGSDHDAEETPLLIDHDEMV</sequence>
<dbReference type="EMBL" id="JAABOJ010000026">
    <property type="protein sequence ID" value="KAF3277967.1"/>
    <property type="molecule type" value="Genomic_DNA"/>
</dbReference>
<evidence type="ECO:0000256" key="2">
    <source>
        <dbReference type="SAM" id="Phobius"/>
    </source>
</evidence>
<keyword evidence="2" id="KW-1133">Transmembrane helix</keyword>
<evidence type="ECO:0000313" key="4">
    <source>
        <dbReference type="Proteomes" id="UP000474640"/>
    </source>
</evidence>
<feature type="transmembrane region" description="Helical" evidence="2">
    <location>
        <begin position="122"/>
        <end position="144"/>
    </location>
</feature>
<feature type="region of interest" description="Disordered" evidence="1">
    <location>
        <begin position="242"/>
        <end position="281"/>
    </location>
</feature>
<accession>A0A7C8RFM6</accession>
<keyword evidence="2" id="KW-0812">Transmembrane</keyword>
<dbReference type="Proteomes" id="UP000474640">
    <property type="component" value="Unassembled WGS sequence"/>
</dbReference>
<dbReference type="AlphaFoldDB" id="A0A7C8RFM6"/>
<dbReference type="OrthoDB" id="5418308at2759"/>
<feature type="transmembrane region" description="Helical" evidence="2">
    <location>
        <begin position="42"/>
        <end position="60"/>
    </location>
</feature>